<proteinExistence type="predicted"/>
<dbReference type="InterPro" id="IPR000555">
    <property type="entry name" value="JAMM/MPN+_dom"/>
</dbReference>
<evidence type="ECO:0000313" key="3">
    <source>
        <dbReference type="Proteomes" id="UP000006054"/>
    </source>
</evidence>
<dbReference type="HOGENOM" id="CLU_1419607_0_0_10"/>
<dbReference type="EMBL" id="CP003345">
    <property type="protein sequence ID" value="AFM06202.1"/>
    <property type="molecule type" value="Genomic_DNA"/>
</dbReference>
<dbReference type="eggNOG" id="COG1310">
    <property type="taxonomic scope" value="Bacteria"/>
</dbReference>
<dbReference type="Proteomes" id="UP000006054">
    <property type="component" value="Chromosome"/>
</dbReference>
<dbReference type="OrthoDB" id="1488739at2"/>
<sequence>MFKITKKTLPYIPKKAETMPFWESFFKEKPILNSIFLHKEAFEVIKNHISFGSDTEDNQIEQGGLLFGEVIEYQNEEGEKGKPKFIGIVNYALAAKTAEGSMRHLHFNHSTWHSLLEQQEKIQEKESKKQLIGWYHTHPKHLQVYFSHIDKENHLTFFDKKWHFGLVLNPQREEIKCFLGNEFEEVLCILE</sequence>
<evidence type="ECO:0000259" key="1">
    <source>
        <dbReference type="Pfam" id="PF01398"/>
    </source>
</evidence>
<keyword evidence="3" id="KW-1185">Reference proteome</keyword>
<dbReference type="Gene3D" id="3.40.140.10">
    <property type="entry name" value="Cytidine Deaminase, domain 2"/>
    <property type="match status" value="1"/>
</dbReference>
<evidence type="ECO:0000313" key="2">
    <source>
        <dbReference type="EMBL" id="AFM06202.1"/>
    </source>
</evidence>
<dbReference type="RefSeq" id="WP_014799625.1">
    <property type="nucleotide sequence ID" value="NC_018018.1"/>
</dbReference>
<protein>
    <submittedName>
        <fullName evidence="2">Mov34/MPN/PAD-1 family</fullName>
    </submittedName>
</protein>
<dbReference type="Pfam" id="PF01398">
    <property type="entry name" value="JAB"/>
    <property type="match status" value="1"/>
</dbReference>
<dbReference type="KEGG" id="fli:Fleli_3899"/>
<dbReference type="GO" id="GO:0008237">
    <property type="term" value="F:metallopeptidase activity"/>
    <property type="evidence" value="ECO:0007669"/>
    <property type="project" value="InterPro"/>
</dbReference>
<reference evidence="3" key="1">
    <citation type="submission" date="2012-06" db="EMBL/GenBank/DDBJ databases">
        <title>The complete genome of Flexibacter litoralis DSM 6794.</title>
        <authorList>
            <person name="Lucas S."/>
            <person name="Copeland A."/>
            <person name="Lapidus A."/>
            <person name="Glavina del Rio T."/>
            <person name="Dalin E."/>
            <person name="Tice H."/>
            <person name="Bruce D."/>
            <person name="Goodwin L."/>
            <person name="Pitluck S."/>
            <person name="Peters L."/>
            <person name="Ovchinnikova G."/>
            <person name="Lu M."/>
            <person name="Kyrpides N."/>
            <person name="Mavromatis K."/>
            <person name="Ivanova N."/>
            <person name="Brettin T."/>
            <person name="Detter J.C."/>
            <person name="Han C."/>
            <person name="Larimer F."/>
            <person name="Land M."/>
            <person name="Hauser L."/>
            <person name="Markowitz V."/>
            <person name="Cheng J.-F."/>
            <person name="Hugenholtz P."/>
            <person name="Woyke T."/>
            <person name="Wu D."/>
            <person name="Spring S."/>
            <person name="Lang E."/>
            <person name="Kopitz M."/>
            <person name="Brambilla E."/>
            <person name="Klenk H.-P."/>
            <person name="Eisen J.A."/>
        </authorList>
    </citation>
    <scope>NUCLEOTIDE SEQUENCE [LARGE SCALE GENOMIC DNA]</scope>
    <source>
        <strain evidence="3">ATCC 23117 / DSM 6794 / NBRC 15988 / NCIMB 1366 / Sio-4</strain>
    </source>
</reference>
<accession>I4AQG7</accession>
<gene>
    <name evidence="2" type="ordered locus">Fleli_3899</name>
</gene>
<dbReference type="AlphaFoldDB" id="I4AQG7"/>
<dbReference type="STRING" id="880071.Fleli_3899"/>
<organism evidence="2 3">
    <name type="scientific">Bernardetia litoralis (strain ATCC 23117 / DSM 6794 / NBRC 15988 / NCIMB 1366 / Fx l1 / Sio-4)</name>
    <name type="common">Flexibacter litoralis</name>
    <dbReference type="NCBI Taxonomy" id="880071"/>
    <lineage>
        <taxon>Bacteria</taxon>
        <taxon>Pseudomonadati</taxon>
        <taxon>Bacteroidota</taxon>
        <taxon>Cytophagia</taxon>
        <taxon>Cytophagales</taxon>
        <taxon>Bernardetiaceae</taxon>
        <taxon>Bernardetia</taxon>
    </lineage>
</organism>
<name>I4AQG7_BERLS</name>
<feature type="domain" description="JAB1/MPN/MOV34 metalloenzyme" evidence="1">
    <location>
        <begin position="33"/>
        <end position="154"/>
    </location>
</feature>